<gene>
    <name evidence="1" type="ORF">RAK27_05385</name>
</gene>
<dbReference type="EMBL" id="JAVBVO010000003">
    <property type="protein sequence ID" value="MDZ5758086.1"/>
    <property type="molecule type" value="Genomic_DNA"/>
</dbReference>
<dbReference type="RefSeq" id="WP_322808662.1">
    <property type="nucleotide sequence ID" value="NZ_JAVBVO010000003.1"/>
</dbReference>
<accession>A0AAW9JZL1</accession>
<dbReference type="Pfam" id="PF14058">
    <property type="entry name" value="PcfK"/>
    <property type="match status" value="1"/>
</dbReference>
<dbReference type="AlphaFoldDB" id="A0AAW9JZL1"/>
<evidence type="ECO:0000313" key="1">
    <source>
        <dbReference type="EMBL" id="MDZ5758086.1"/>
    </source>
</evidence>
<sequence>MTLLLSEIKEKALEKMLNEMNEKHSGAEDAIHNWLCDQEDELLFEGILKVDRSIKGAVKYCTSQASKQKVGNVAMIDNETVFGWVKKYFITKKEPKSSEKVTAEVVSSDSIPKMEREEKKTFNDKVSAIANKRAGTTKEVKSKVEKTNCASGEQLSLLDML</sequence>
<name>A0AAW9JZL1_CARML</name>
<comment type="caution">
    <text evidence="1">The sequence shown here is derived from an EMBL/GenBank/DDBJ whole genome shotgun (WGS) entry which is preliminary data.</text>
</comment>
<protein>
    <submittedName>
        <fullName evidence="1">Cas9 inhibitor AcrIIA9 family protein</fullName>
    </submittedName>
</protein>
<dbReference type="Proteomes" id="UP001290462">
    <property type="component" value="Unassembled WGS sequence"/>
</dbReference>
<proteinExistence type="predicted"/>
<reference evidence="1" key="1">
    <citation type="submission" date="2023-08" db="EMBL/GenBank/DDBJ databases">
        <title>Genomic characterization of piscicolin 126 produced by Carnobacterium maltaromaticum CM22 strain isolated from salmon (Salmo salar).</title>
        <authorList>
            <person name="Gonzalez-Gragera E."/>
            <person name="Garcia-Lopez J.D."/>
            <person name="Teso-Perez C."/>
            <person name="Gimenez-Hernandez I."/>
            <person name="Peralta-Sanchez J.M."/>
            <person name="Valdivia E."/>
            <person name="Montalban-Lopez M."/>
            <person name="Martin-Platero A.M."/>
            <person name="Banos A."/>
            <person name="Martinez-Bueno M."/>
        </authorList>
    </citation>
    <scope>NUCLEOTIDE SEQUENCE</scope>
    <source>
        <strain evidence="1">CM22</strain>
    </source>
</reference>
<dbReference type="InterPro" id="IPR025624">
    <property type="entry name" value="PcfK"/>
</dbReference>
<evidence type="ECO:0000313" key="2">
    <source>
        <dbReference type="Proteomes" id="UP001290462"/>
    </source>
</evidence>
<organism evidence="1 2">
    <name type="scientific">Carnobacterium maltaromaticum</name>
    <name type="common">Carnobacterium piscicola</name>
    <dbReference type="NCBI Taxonomy" id="2751"/>
    <lineage>
        <taxon>Bacteria</taxon>
        <taxon>Bacillati</taxon>
        <taxon>Bacillota</taxon>
        <taxon>Bacilli</taxon>
        <taxon>Lactobacillales</taxon>
        <taxon>Carnobacteriaceae</taxon>
        <taxon>Carnobacterium</taxon>
    </lineage>
</organism>